<gene>
    <name evidence="1" type="ORF">TresaDRAFT_1332</name>
</gene>
<proteinExistence type="predicted"/>
<keyword evidence="1" id="KW-0808">Transferase</keyword>
<dbReference type="PANTHER" id="PTHR34817">
    <property type="entry name" value="NUCLEOTIDYLTRANSFERASE"/>
    <property type="match status" value="1"/>
</dbReference>
<dbReference type="OrthoDB" id="9796845at2"/>
<dbReference type="InterPro" id="IPR018775">
    <property type="entry name" value="RlaP"/>
</dbReference>
<dbReference type="EMBL" id="AGRW01000050">
    <property type="protein sequence ID" value="EIC01440.1"/>
    <property type="molecule type" value="Genomic_DNA"/>
</dbReference>
<sequence length="259" mass="30433">METIEERIKYKIEEVERKNDVRVIYACESGSRAWGFASPDSDYDVRFVYVRHPAEYMRLDKTRDVIEHELNDVFDINGWDLQKLLRLLMKSNPTIFEWASSPIVYAERTEFARLRNLLPLYFSEKRSIFHYFSMMRNNLRSYFQSDSVALKKYLYALRPLLSCRWILEKHSPPPTSFSALRSETLPRIFDGDVDALLERKKNANEAERGRRIPRLDEFIGSECERLISVIETIPQRQNPGWKALNGAFFETIASAFAPS</sequence>
<evidence type="ECO:0000313" key="2">
    <source>
        <dbReference type="Proteomes" id="UP000003571"/>
    </source>
</evidence>
<dbReference type="AlphaFoldDB" id="H7EM32"/>
<protein>
    <submittedName>
        <fullName evidence="1">Nucleotidyltransferase, predicted</fullName>
    </submittedName>
</protein>
<keyword evidence="2" id="KW-1185">Reference proteome</keyword>
<organism evidence="1 2">
    <name type="scientific">Treponema saccharophilum DSM 2985</name>
    <dbReference type="NCBI Taxonomy" id="907348"/>
    <lineage>
        <taxon>Bacteria</taxon>
        <taxon>Pseudomonadati</taxon>
        <taxon>Spirochaetota</taxon>
        <taxon>Spirochaetia</taxon>
        <taxon>Spirochaetales</taxon>
        <taxon>Treponemataceae</taxon>
        <taxon>Treponema</taxon>
    </lineage>
</organism>
<dbReference type="RefSeq" id="WP_002705209.1">
    <property type="nucleotide sequence ID" value="NZ_AGRW01000050.1"/>
</dbReference>
<reference evidence="1 2" key="1">
    <citation type="submission" date="2011-09" db="EMBL/GenBank/DDBJ databases">
        <title>The draft genome of Treponema saccharophilum DSM 2985.</title>
        <authorList>
            <consortium name="US DOE Joint Genome Institute (JGI-PGF)"/>
            <person name="Lucas S."/>
            <person name="Copeland A."/>
            <person name="Lapidus A."/>
            <person name="Glavina del Rio T."/>
            <person name="Dalin E."/>
            <person name="Tice H."/>
            <person name="Bruce D."/>
            <person name="Goodwin L."/>
            <person name="Pitluck S."/>
            <person name="Peters L."/>
            <person name="Kyrpides N."/>
            <person name="Mavromatis K."/>
            <person name="Ivanova N."/>
            <person name="Markowitz V."/>
            <person name="Cheng J.-F."/>
            <person name="Hugenholtz P."/>
            <person name="Woyke T."/>
            <person name="Wu D."/>
            <person name="Gronow S."/>
            <person name="Wellnitz S."/>
            <person name="Brambilla E."/>
            <person name="Klenk H.-P."/>
            <person name="Eisen J.A."/>
        </authorList>
    </citation>
    <scope>NUCLEOTIDE SEQUENCE [LARGE SCALE GENOMIC DNA]</scope>
    <source>
        <strain evidence="1 2">DSM 2985</strain>
    </source>
</reference>
<dbReference type="Pfam" id="PF10127">
    <property type="entry name" value="RlaP"/>
    <property type="match status" value="1"/>
</dbReference>
<dbReference type="PATRIC" id="fig|907348.3.peg.1985"/>
<dbReference type="eggNOG" id="COG3541">
    <property type="taxonomic scope" value="Bacteria"/>
</dbReference>
<evidence type="ECO:0000313" key="1">
    <source>
        <dbReference type="EMBL" id="EIC01440.1"/>
    </source>
</evidence>
<dbReference type="InterPro" id="IPR043519">
    <property type="entry name" value="NT_sf"/>
</dbReference>
<dbReference type="Proteomes" id="UP000003571">
    <property type="component" value="Unassembled WGS sequence"/>
</dbReference>
<name>H7EM32_9SPIR</name>
<comment type="caution">
    <text evidence="1">The sequence shown here is derived from an EMBL/GenBank/DDBJ whole genome shotgun (WGS) entry which is preliminary data.</text>
</comment>
<dbReference type="PANTHER" id="PTHR34817:SF2">
    <property type="entry name" value="NUCLEOTIDYLTRANSFERASE"/>
    <property type="match status" value="1"/>
</dbReference>
<dbReference type="SUPFAM" id="SSF81301">
    <property type="entry name" value="Nucleotidyltransferase"/>
    <property type="match status" value="1"/>
</dbReference>
<accession>H7EM32</accession>
<dbReference type="GO" id="GO:0016740">
    <property type="term" value="F:transferase activity"/>
    <property type="evidence" value="ECO:0007669"/>
    <property type="project" value="UniProtKB-KW"/>
</dbReference>
<dbReference type="STRING" id="907348.TresaDRAFT_1332"/>